<accession>A0AAN6TJ67</accession>
<proteinExistence type="predicted"/>
<evidence type="ECO:0000313" key="1">
    <source>
        <dbReference type="EMBL" id="KAK4115365.1"/>
    </source>
</evidence>
<dbReference type="GeneID" id="89935309"/>
<reference evidence="1" key="1">
    <citation type="journal article" date="2023" name="Mol. Phylogenet. Evol.">
        <title>Genome-scale phylogeny and comparative genomics of the fungal order Sordariales.</title>
        <authorList>
            <person name="Hensen N."/>
            <person name="Bonometti L."/>
            <person name="Westerberg I."/>
            <person name="Brannstrom I.O."/>
            <person name="Guillou S."/>
            <person name="Cros-Aarteil S."/>
            <person name="Calhoun S."/>
            <person name="Haridas S."/>
            <person name="Kuo A."/>
            <person name="Mondo S."/>
            <person name="Pangilinan J."/>
            <person name="Riley R."/>
            <person name="LaButti K."/>
            <person name="Andreopoulos B."/>
            <person name="Lipzen A."/>
            <person name="Chen C."/>
            <person name="Yan M."/>
            <person name="Daum C."/>
            <person name="Ng V."/>
            <person name="Clum A."/>
            <person name="Steindorff A."/>
            <person name="Ohm R.A."/>
            <person name="Martin F."/>
            <person name="Silar P."/>
            <person name="Natvig D.O."/>
            <person name="Lalanne C."/>
            <person name="Gautier V."/>
            <person name="Ament-Velasquez S.L."/>
            <person name="Kruys A."/>
            <person name="Hutchinson M.I."/>
            <person name="Powell A.J."/>
            <person name="Barry K."/>
            <person name="Miller A.N."/>
            <person name="Grigoriev I.V."/>
            <person name="Debuchy R."/>
            <person name="Gladieux P."/>
            <person name="Hiltunen Thoren M."/>
            <person name="Johannesson H."/>
        </authorList>
    </citation>
    <scope>NUCLEOTIDE SEQUENCE</scope>
    <source>
        <strain evidence="1">CBS 508.74</strain>
    </source>
</reference>
<protein>
    <submittedName>
        <fullName evidence="1">Uncharacterized protein</fullName>
    </submittedName>
</protein>
<dbReference type="RefSeq" id="XP_064672935.1">
    <property type="nucleotide sequence ID" value="XM_064811184.1"/>
</dbReference>
<sequence length="104" mass="11814">MPAQPGNIHPVPGLPVQPPVHVEPALGVGLTPSETVAQNVRIAQNNRCNEPQDFVPADPDPHRLYWLRELNGHWAIFSRRQIDRLNARWYRTDQGAFYAVRLSD</sequence>
<reference evidence="1" key="2">
    <citation type="submission" date="2023-05" db="EMBL/GenBank/DDBJ databases">
        <authorList>
            <consortium name="Lawrence Berkeley National Laboratory"/>
            <person name="Steindorff A."/>
            <person name="Hensen N."/>
            <person name="Bonometti L."/>
            <person name="Westerberg I."/>
            <person name="Brannstrom I.O."/>
            <person name="Guillou S."/>
            <person name="Cros-Aarteil S."/>
            <person name="Calhoun S."/>
            <person name="Haridas S."/>
            <person name="Kuo A."/>
            <person name="Mondo S."/>
            <person name="Pangilinan J."/>
            <person name="Riley R."/>
            <person name="Labutti K."/>
            <person name="Andreopoulos B."/>
            <person name="Lipzen A."/>
            <person name="Chen C."/>
            <person name="Yanf M."/>
            <person name="Daum C."/>
            <person name="Ng V."/>
            <person name="Clum A."/>
            <person name="Ohm R."/>
            <person name="Martin F."/>
            <person name="Silar P."/>
            <person name="Natvig D."/>
            <person name="Lalanne C."/>
            <person name="Gautier V."/>
            <person name="Ament-Velasquez S.L."/>
            <person name="Kruys A."/>
            <person name="Hutchinson M.I."/>
            <person name="Powell A.J."/>
            <person name="Barry K."/>
            <person name="Miller A.N."/>
            <person name="Grigoriev I.V."/>
            <person name="Debuchy R."/>
            <person name="Gladieux P."/>
            <person name="Thoren M.H."/>
            <person name="Johannesson H."/>
        </authorList>
    </citation>
    <scope>NUCLEOTIDE SEQUENCE</scope>
    <source>
        <strain evidence="1">CBS 508.74</strain>
    </source>
</reference>
<dbReference type="AlphaFoldDB" id="A0AAN6TJ67"/>
<organism evidence="1 2">
    <name type="scientific">Canariomyces notabilis</name>
    <dbReference type="NCBI Taxonomy" id="2074819"/>
    <lineage>
        <taxon>Eukaryota</taxon>
        <taxon>Fungi</taxon>
        <taxon>Dikarya</taxon>
        <taxon>Ascomycota</taxon>
        <taxon>Pezizomycotina</taxon>
        <taxon>Sordariomycetes</taxon>
        <taxon>Sordariomycetidae</taxon>
        <taxon>Sordariales</taxon>
        <taxon>Chaetomiaceae</taxon>
        <taxon>Canariomyces</taxon>
    </lineage>
</organism>
<dbReference type="EMBL" id="MU853335">
    <property type="protein sequence ID" value="KAK4115365.1"/>
    <property type="molecule type" value="Genomic_DNA"/>
</dbReference>
<evidence type="ECO:0000313" key="2">
    <source>
        <dbReference type="Proteomes" id="UP001302812"/>
    </source>
</evidence>
<comment type="caution">
    <text evidence="1">The sequence shown here is derived from an EMBL/GenBank/DDBJ whole genome shotgun (WGS) entry which is preliminary data.</text>
</comment>
<name>A0AAN6TJ67_9PEZI</name>
<dbReference type="Proteomes" id="UP001302812">
    <property type="component" value="Unassembled WGS sequence"/>
</dbReference>
<gene>
    <name evidence="1" type="ORF">N656DRAFT_704498</name>
</gene>
<keyword evidence="2" id="KW-1185">Reference proteome</keyword>